<reference evidence="3 4" key="1">
    <citation type="submission" date="2024-04" db="EMBL/GenBank/DDBJ databases">
        <title>Phyllosticta paracitricarpa is synonymous to the EU quarantine fungus P. citricarpa based on phylogenomic analyses.</title>
        <authorList>
            <consortium name="Lawrence Berkeley National Laboratory"/>
            <person name="Van ingen-buijs V.A."/>
            <person name="Van westerhoven A.C."/>
            <person name="Haridas S."/>
            <person name="Skiadas P."/>
            <person name="Martin F."/>
            <person name="Groenewald J.Z."/>
            <person name="Crous P.W."/>
            <person name="Seidl M.F."/>
        </authorList>
    </citation>
    <scope>NUCLEOTIDE SEQUENCE [LARGE SCALE GENOMIC DNA]</scope>
    <source>
        <strain evidence="3 4">CPC 17464</strain>
    </source>
</reference>
<dbReference type="Gene3D" id="3.30.160.60">
    <property type="entry name" value="Classic Zinc Finger"/>
    <property type="match status" value="1"/>
</dbReference>
<comment type="caution">
    <text evidence="3">The sequence shown here is derived from an EMBL/GenBank/DDBJ whole genome shotgun (WGS) entry which is preliminary data.</text>
</comment>
<proteinExistence type="predicted"/>
<organism evidence="3 4">
    <name type="scientific">Phyllosticta citribraziliensis</name>
    <dbReference type="NCBI Taxonomy" id="989973"/>
    <lineage>
        <taxon>Eukaryota</taxon>
        <taxon>Fungi</taxon>
        <taxon>Dikarya</taxon>
        <taxon>Ascomycota</taxon>
        <taxon>Pezizomycotina</taxon>
        <taxon>Dothideomycetes</taxon>
        <taxon>Dothideomycetes incertae sedis</taxon>
        <taxon>Botryosphaeriales</taxon>
        <taxon>Phyllostictaceae</taxon>
        <taxon>Phyllosticta</taxon>
    </lineage>
</organism>
<gene>
    <name evidence="3" type="ORF">J3D65DRAFT_252147</name>
</gene>
<keyword evidence="4" id="KW-1185">Reference proteome</keyword>
<feature type="region of interest" description="Disordered" evidence="1">
    <location>
        <begin position="407"/>
        <end position="431"/>
    </location>
</feature>
<protein>
    <recommendedName>
        <fullName evidence="2">C2H2-type domain-containing protein</fullName>
    </recommendedName>
</protein>
<dbReference type="SMART" id="SM00355">
    <property type="entry name" value="ZnF_C2H2"/>
    <property type="match status" value="2"/>
</dbReference>
<sequence>MSQATFPAFAAYGAASSYCPVWTEPDHHAFRHLPTIPPQLDPYHRSPATRSANPIPQHGFLSRTVSRLEPAIRFEVHGVPFHQERDSLLNHAFPPQHRPFPLSSDNDQIFADPIARFYRDADGPWSSVQATTSEWAGLAPLLAPDVPVPEPAPQFRATSDVSAVSETSPLDRSAAMALSDGSGRGGGVARGVRSVQGDGIGAASCRECDGAAPGEDENAMALPMTMTMGTKTRTKRFHCRTCHCNFKCASDLKKDRRKHCKPFTCSVPGCARGKNLGFTTVNDLNRHKKSVHPEEMMAIHNTSTFSTITTSSSNSNSKNAAATASTRRPAAPSMTPSFRCVGPGCTRSGKIWPRRDNFKQHVRRVHGVGERDAADIVRRSLYYPDGSAPADEALPSQMAGEIESITMTQKSGGRAKRKRCRTTAQQRQDEGVAYELPSLSLPLRQDAYAYAYASGPGDGISTPAKQCANGADSLPGLRAVEDGDGCDVTDERFALLPLPVTADGQDGEDGSRAGMDLDQSFQYRSSRLTQSPTR</sequence>
<evidence type="ECO:0000313" key="3">
    <source>
        <dbReference type="EMBL" id="KAK7540752.1"/>
    </source>
</evidence>
<feature type="region of interest" description="Disordered" evidence="1">
    <location>
        <begin position="307"/>
        <end position="335"/>
    </location>
</feature>
<feature type="domain" description="C2H2-type" evidence="2">
    <location>
        <begin position="263"/>
        <end position="292"/>
    </location>
</feature>
<feature type="compositionally biased region" description="Low complexity" evidence="1">
    <location>
        <begin position="307"/>
        <end position="333"/>
    </location>
</feature>
<dbReference type="RefSeq" id="XP_066657683.1">
    <property type="nucleotide sequence ID" value="XM_066794812.1"/>
</dbReference>
<dbReference type="InterPro" id="IPR013087">
    <property type="entry name" value="Znf_C2H2_type"/>
</dbReference>
<feature type="domain" description="C2H2-type" evidence="2">
    <location>
        <begin position="338"/>
        <end position="366"/>
    </location>
</feature>
<evidence type="ECO:0000259" key="2">
    <source>
        <dbReference type="SMART" id="SM00355"/>
    </source>
</evidence>
<dbReference type="Proteomes" id="UP001360953">
    <property type="component" value="Unassembled WGS sequence"/>
</dbReference>
<feature type="compositionally biased region" description="Polar residues" evidence="1">
    <location>
        <begin position="519"/>
        <end position="534"/>
    </location>
</feature>
<feature type="region of interest" description="Disordered" evidence="1">
    <location>
        <begin position="498"/>
        <end position="534"/>
    </location>
</feature>
<dbReference type="GeneID" id="92027718"/>
<evidence type="ECO:0000313" key="4">
    <source>
        <dbReference type="Proteomes" id="UP001360953"/>
    </source>
</evidence>
<accession>A0ABR1M1M0</accession>
<evidence type="ECO:0000256" key="1">
    <source>
        <dbReference type="SAM" id="MobiDB-lite"/>
    </source>
</evidence>
<name>A0ABR1M1M0_9PEZI</name>
<dbReference type="EMBL" id="JBBPEH010000003">
    <property type="protein sequence ID" value="KAK7540752.1"/>
    <property type="molecule type" value="Genomic_DNA"/>
</dbReference>